<evidence type="ECO:0000313" key="3">
    <source>
        <dbReference type="Proteomes" id="UP000007305"/>
    </source>
</evidence>
<organism evidence="2 3">
    <name type="scientific">Zea mays</name>
    <name type="common">Maize</name>
    <dbReference type="NCBI Taxonomy" id="4577"/>
    <lineage>
        <taxon>Eukaryota</taxon>
        <taxon>Viridiplantae</taxon>
        <taxon>Streptophyta</taxon>
        <taxon>Embryophyta</taxon>
        <taxon>Tracheophyta</taxon>
        <taxon>Spermatophyta</taxon>
        <taxon>Magnoliopsida</taxon>
        <taxon>Liliopsida</taxon>
        <taxon>Poales</taxon>
        <taxon>Poaceae</taxon>
        <taxon>PACMAD clade</taxon>
        <taxon>Panicoideae</taxon>
        <taxon>Andropogonodae</taxon>
        <taxon>Andropogoneae</taxon>
        <taxon>Tripsacinae</taxon>
        <taxon>Zea</taxon>
    </lineage>
</organism>
<accession>A0A804P7H3</accession>
<sequence>MASDKLPKLTLSSPAAPTKTTPLLPRRLRQHRRACAGPCATSPSSTSYRIRSYGASISQLLVPRALGLGRGVFYEAFDTAIEISFARMLHLTAVVWNATRLAGIGSERRLREAIRIVGGEATVLADIVVIFVLAEKDSTSSAL</sequence>
<reference evidence="3" key="1">
    <citation type="journal article" date="2009" name="Science">
        <title>The B73 maize genome: complexity, diversity, and dynamics.</title>
        <authorList>
            <person name="Schnable P.S."/>
            <person name="Ware D."/>
            <person name="Fulton R.S."/>
            <person name="Stein J.C."/>
            <person name="Wei F."/>
            <person name="Pasternak S."/>
            <person name="Liang C."/>
            <person name="Zhang J."/>
            <person name="Fulton L."/>
            <person name="Graves T.A."/>
            <person name="Minx P."/>
            <person name="Reily A.D."/>
            <person name="Courtney L."/>
            <person name="Kruchowski S.S."/>
            <person name="Tomlinson C."/>
            <person name="Strong C."/>
            <person name="Delehaunty K."/>
            <person name="Fronick C."/>
            <person name="Courtney B."/>
            <person name="Rock S.M."/>
            <person name="Belter E."/>
            <person name="Du F."/>
            <person name="Kim K."/>
            <person name="Abbott R.M."/>
            <person name="Cotton M."/>
            <person name="Levy A."/>
            <person name="Marchetto P."/>
            <person name="Ochoa K."/>
            <person name="Jackson S.M."/>
            <person name="Gillam B."/>
            <person name="Chen W."/>
            <person name="Yan L."/>
            <person name="Higginbotham J."/>
            <person name="Cardenas M."/>
            <person name="Waligorski J."/>
            <person name="Applebaum E."/>
            <person name="Phelps L."/>
            <person name="Falcone J."/>
            <person name="Kanchi K."/>
            <person name="Thane T."/>
            <person name="Scimone A."/>
            <person name="Thane N."/>
            <person name="Henke J."/>
            <person name="Wang T."/>
            <person name="Ruppert J."/>
            <person name="Shah N."/>
            <person name="Rotter K."/>
            <person name="Hodges J."/>
            <person name="Ingenthron E."/>
            <person name="Cordes M."/>
            <person name="Kohlberg S."/>
            <person name="Sgro J."/>
            <person name="Delgado B."/>
            <person name="Mead K."/>
            <person name="Chinwalla A."/>
            <person name="Leonard S."/>
            <person name="Crouse K."/>
            <person name="Collura K."/>
            <person name="Kudrna D."/>
            <person name="Currie J."/>
            <person name="He R."/>
            <person name="Angelova A."/>
            <person name="Rajasekar S."/>
            <person name="Mueller T."/>
            <person name="Lomeli R."/>
            <person name="Scara G."/>
            <person name="Ko A."/>
            <person name="Delaney K."/>
            <person name="Wissotski M."/>
            <person name="Lopez G."/>
            <person name="Campos D."/>
            <person name="Braidotti M."/>
            <person name="Ashley E."/>
            <person name="Golser W."/>
            <person name="Kim H."/>
            <person name="Lee S."/>
            <person name="Lin J."/>
            <person name="Dujmic Z."/>
            <person name="Kim W."/>
            <person name="Talag J."/>
            <person name="Zuccolo A."/>
            <person name="Fan C."/>
            <person name="Sebastian A."/>
            <person name="Kramer M."/>
            <person name="Spiegel L."/>
            <person name="Nascimento L."/>
            <person name="Zutavern T."/>
            <person name="Miller B."/>
            <person name="Ambroise C."/>
            <person name="Muller S."/>
            <person name="Spooner W."/>
            <person name="Narechania A."/>
            <person name="Ren L."/>
            <person name="Wei S."/>
            <person name="Kumari S."/>
            <person name="Faga B."/>
            <person name="Levy M.J."/>
            <person name="McMahan L."/>
            <person name="Van Buren P."/>
            <person name="Vaughn M.W."/>
            <person name="Ying K."/>
            <person name="Yeh C.-T."/>
            <person name="Emrich S.J."/>
            <person name="Jia Y."/>
            <person name="Kalyanaraman A."/>
            <person name="Hsia A.-P."/>
            <person name="Barbazuk W.B."/>
            <person name="Baucom R.S."/>
            <person name="Brutnell T.P."/>
            <person name="Carpita N.C."/>
            <person name="Chaparro C."/>
            <person name="Chia J.-M."/>
            <person name="Deragon J.-M."/>
            <person name="Estill J.C."/>
            <person name="Fu Y."/>
            <person name="Jeddeloh J.A."/>
            <person name="Han Y."/>
            <person name="Lee H."/>
            <person name="Li P."/>
            <person name="Lisch D.R."/>
            <person name="Liu S."/>
            <person name="Liu Z."/>
            <person name="Nagel D.H."/>
            <person name="McCann M.C."/>
            <person name="SanMiguel P."/>
            <person name="Myers A.M."/>
            <person name="Nettleton D."/>
            <person name="Nguyen J."/>
            <person name="Penning B.W."/>
            <person name="Ponnala L."/>
            <person name="Schneider K.L."/>
            <person name="Schwartz D.C."/>
            <person name="Sharma A."/>
            <person name="Soderlund C."/>
            <person name="Springer N.M."/>
            <person name="Sun Q."/>
            <person name="Wang H."/>
            <person name="Waterman M."/>
            <person name="Westerman R."/>
            <person name="Wolfgruber T.K."/>
            <person name="Yang L."/>
            <person name="Yu Y."/>
            <person name="Zhang L."/>
            <person name="Zhou S."/>
            <person name="Zhu Q."/>
            <person name="Bennetzen J.L."/>
            <person name="Dawe R.K."/>
            <person name="Jiang J."/>
            <person name="Jiang N."/>
            <person name="Presting G.G."/>
            <person name="Wessler S.R."/>
            <person name="Aluru S."/>
            <person name="Martienssen R.A."/>
            <person name="Clifton S.W."/>
            <person name="McCombie W.R."/>
            <person name="Wing R.A."/>
            <person name="Wilson R.K."/>
        </authorList>
    </citation>
    <scope>NUCLEOTIDE SEQUENCE [LARGE SCALE GENOMIC DNA]</scope>
    <source>
        <strain evidence="3">cv. B73</strain>
    </source>
</reference>
<feature type="compositionally biased region" description="Low complexity" evidence="1">
    <location>
        <begin position="10"/>
        <end position="23"/>
    </location>
</feature>
<dbReference type="Gramene" id="Zm00001eb213390_T001">
    <property type="protein sequence ID" value="Zm00001eb213390_P001"/>
    <property type="gene ID" value="Zm00001eb213390"/>
</dbReference>
<keyword evidence="3" id="KW-1185">Reference proteome</keyword>
<reference evidence="2" key="3">
    <citation type="submission" date="2021-05" db="UniProtKB">
        <authorList>
            <consortium name="EnsemblPlants"/>
        </authorList>
    </citation>
    <scope>IDENTIFICATION</scope>
    <source>
        <strain evidence="2">cv. B73</strain>
    </source>
</reference>
<name>A0A804P7H3_MAIZE</name>
<reference evidence="2" key="2">
    <citation type="submission" date="2019-07" db="EMBL/GenBank/DDBJ databases">
        <authorList>
            <person name="Seetharam A."/>
            <person name="Woodhouse M."/>
            <person name="Cannon E."/>
        </authorList>
    </citation>
    <scope>NUCLEOTIDE SEQUENCE [LARGE SCALE GENOMIC DNA]</scope>
    <source>
        <strain evidence="2">cv. B73</strain>
    </source>
</reference>
<protein>
    <submittedName>
        <fullName evidence="2">Uncharacterized protein</fullName>
    </submittedName>
</protein>
<evidence type="ECO:0000256" key="1">
    <source>
        <dbReference type="SAM" id="MobiDB-lite"/>
    </source>
</evidence>
<dbReference type="InParanoid" id="A0A804P7H3"/>
<evidence type="ECO:0000313" key="2">
    <source>
        <dbReference type="EnsemblPlants" id="Zm00001eb213390_P001"/>
    </source>
</evidence>
<dbReference type="EnsemblPlants" id="Zm00001eb213390_T001">
    <property type="protein sequence ID" value="Zm00001eb213390_P001"/>
    <property type="gene ID" value="Zm00001eb213390"/>
</dbReference>
<dbReference type="AlphaFoldDB" id="A0A804P7H3"/>
<feature type="region of interest" description="Disordered" evidence="1">
    <location>
        <begin position="1"/>
        <end position="23"/>
    </location>
</feature>
<dbReference type="Proteomes" id="UP000007305">
    <property type="component" value="Chromosome 5"/>
</dbReference>
<proteinExistence type="predicted"/>